<name>A0A1H7RTC4_9BACT</name>
<organism evidence="2 3">
    <name type="scientific">Chitinophaga rupis</name>
    <dbReference type="NCBI Taxonomy" id="573321"/>
    <lineage>
        <taxon>Bacteria</taxon>
        <taxon>Pseudomonadati</taxon>
        <taxon>Bacteroidota</taxon>
        <taxon>Chitinophagia</taxon>
        <taxon>Chitinophagales</taxon>
        <taxon>Chitinophagaceae</taxon>
        <taxon>Chitinophaga</taxon>
    </lineage>
</organism>
<feature type="transmembrane region" description="Helical" evidence="1">
    <location>
        <begin position="15"/>
        <end position="38"/>
    </location>
</feature>
<gene>
    <name evidence="2" type="ORF">SAMN04488505_102727</name>
</gene>
<keyword evidence="1" id="KW-0472">Membrane</keyword>
<sequence length="42" mass="4971">MVAVFVQHLYKENQVVIRFIIILLLLLLLFVIKTLVVLDQYV</sequence>
<dbReference type="AlphaFoldDB" id="A0A1H7RTC4"/>
<evidence type="ECO:0000313" key="2">
    <source>
        <dbReference type="EMBL" id="SEL63482.1"/>
    </source>
</evidence>
<protein>
    <submittedName>
        <fullName evidence="2">Uncharacterized protein</fullName>
    </submittedName>
</protein>
<evidence type="ECO:0000256" key="1">
    <source>
        <dbReference type="SAM" id="Phobius"/>
    </source>
</evidence>
<reference evidence="2 3" key="1">
    <citation type="submission" date="2016-10" db="EMBL/GenBank/DDBJ databases">
        <authorList>
            <person name="de Groot N.N."/>
        </authorList>
    </citation>
    <scope>NUCLEOTIDE SEQUENCE [LARGE SCALE GENOMIC DNA]</scope>
    <source>
        <strain evidence="2 3">DSM 21039</strain>
    </source>
</reference>
<keyword evidence="1" id="KW-0812">Transmembrane</keyword>
<keyword evidence="1" id="KW-1133">Transmembrane helix</keyword>
<keyword evidence="3" id="KW-1185">Reference proteome</keyword>
<evidence type="ECO:0000313" key="3">
    <source>
        <dbReference type="Proteomes" id="UP000198984"/>
    </source>
</evidence>
<proteinExistence type="predicted"/>
<dbReference type="Proteomes" id="UP000198984">
    <property type="component" value="Unassembled WGS sequence"/>
</dbReference>
<dbReference type="EMBL" id="FOBB01000002">
    <property type="protein sequence ID" value="SEL63482.1"/>
    <property type="molecule type" value="Genomic_DNA"/>
</dbReference>
<accession>A0A1H7RTC4</accession>